<gene>
    <name evidence="1" type="ORF">LQ564_02555</name>
</gene>
<accession>A0ABS8Q2I5</accession>
<evidence type="ECO:0000313" key="1">
    <source>
        <dbReference type="EMBL" id="MCD2515191.1"/>
    </source>
</evidence>
<name>A0ABS8Q2I5_9BURK</name>
<comment type="caution">
    <text evidence="1">The sequence shown here is derived from an EMBL/GenBank/DDBJ whole genome shotgun (WGS) entry which is preliminary data.</text>
</comment>
<reference evidence="1" key="1">
    <citation type="submission" date="2021-11" db="EMBL/GenBank/DDBJ databases">
        <title>The complete genome of Massilia sp sp. G4R7.</title>
        <authorList>
            <person name="Liu L."/>
            <person name="Yue J."/>
            <person name="Yuan J."/>
            <person name="Yang F."/>
            <person name="Li L."/>
        </authorList>
    </citation>
    <scope>NUCLEOTIDE SEQUENCE</scope>
    <source>
        <strain evidence="1">G4R7</strain>
    </source>
</reference>
<evidence type="ECO:0000313" key="2">
    <source>
        <dbReference type="Proteomes" id="UP001179361"/>
    </source>
</evidence>
<dbReference type="RefSeq" id="WP_231056511.1">
    <property type="nucleotide sequence ID" value="NZ_JAJNOC010000001.1"/>
</dbReference>
<dbReference type="EMBL" id="JAJNOC010000001">
    <property type="protein sequence ID" value="MCD2515191.1"/>
    <property type="molecule type" value="Genomic_DNA"/>
</dbReference>
<sequence length="109" mass="11784">MSDTYEMTPLAHLYPGMVLADAVMDEHGHVLLAAGAVLNEAAIASLARHGVGAAPVQRAAPLAAPGDAEIQARIDHLFRRNDRDDLGDWATGLLRRYVEDYRLKRGVAP</sequence>
<protein>
    <submittedName>
        <fullName evidence="1">Uncharacterized protein</fullName>
    </submittedName>
</protein>
<keyword evidence="2" id="KW-1185">Reference proteome</keyword>
<organism evidence="1 2">
    <name type="scientific">Massilia phyllostachyos</name>
    <dbReference type="NCBI Taxonomy" id="2898585"/>
    <lineage>
        <taxon>Bacteria</taxon>
        <taxon>Pseudomonadati</taxon>
        <taxon>Pseudomonadota</taxon>
        <taxon>Betaproteobacteria</taxon>
        <taxon>Burkholderiales</taxon>
        <taxon>Oxalobacteraceae</taxon>
        <taxon>Telluria group</taxon>
        <taxon>Massilia</taxon>
    </lineage>
</organism>
<proteinExistence type="predicted"/>
<dbReference type="Proteomes" id="UP001179361">
    <property type="component" value="Unassembled WGS sequence"/>
</dbReference>